<protein>
    <recommendedName>
        <fullName evidence="2">DUF6987 domain-containing protein</fullName>
    </recommendedName>
</protein>
<feature type="compositionally biased region" description="Basic and acidic residues" evidence="1">
    <location>
        <begin position="1138"/>
        <end position="1147"/>
    </location>
</feature>
<feature type="compositionally biased region" description="Low complexity" evidence="1">
    <location>
        <begin position="428"/>
        <end position="440"/>
    </location>
</feature>
<reference evidence="3" key="1">
    <citation type="submission" date="2022-12" db="EMBL/GenBank/DDBJ databases">
        <authorList>
            <person name="Petersen C."/>
        </authorList>
    </citation>
    <scope>NUCLEOTIDE SEQUENCE</scope>
    <source>
        <strain evidence="3">IBT 3081</strain>
    </source>
</reference>
<evidence type="ECO:0000313" key="4">
    <source>
        <dbReference type="Proteomes" id="UP001147752"/>
    </source>
</evidence>
<dbReference type="Proteomes" id="UP001147752">
    <property type="component" value="Unassembled WGS sequence"/>
</dbReference>
<evidence type="ECO:0000256" key="1">
    <source>
        <dbReference type="SAM" id="MobiDB-lite"/>
    </source>
</evidence>
<feature type="compositionally biased region" description="Low complexity" evidence="1">
    <location>
        <begin position="83"/>
        <end position="98"/>
    </location>
</feature>
<feature type="region of interest" description="Disordered" evidence="1">
    <location>
        <begin position="1027"/>
        <end position="1062"/>
    </location>
</feature>
<dbReference type="RefSeq" id="XP_056577905.1">
    <property type="nucleotide sequence ID" value="XM_056721655.1"/>
</dbReference>
<feature type="compositionally biased region" description="Low complexity" evidence="1">
    <location>
        <begin position="17"/>
        <end position="34"/>
    </location>
</feature>
<feature type="compositionally biased region" description="Basic and acidic residues" evidence="1">
    <location>
        <begin position="406"/>
        <end position="421"/>
    </location>
</feature>
<organism evidence="3 4">
    <name type="scientific">Penicillium concentricum</name>
    <dbReference type="NCBI Taxonomy" id="293559"/>
    <lineage>
        <taxon>Eukaryota</taxon>
        <taxon>Fungi</taxon>
        <taxon>Dikarya</taxon>
        <taxon>Ascomycota</taxon>
        <taxon>Pezizomycotina</taxon>
        <taxon>Eurotiomycetes</taxon>
        <taxon>Eurotiomycetidae</taxon>
        <taxon>Eurotiales</taxon>
        <taxon>Aspergillaceae</taxon>
        <taxon>Penicillium</taxon>
    </lineage>
</organism>
<feature type="compositionally biased region" description="Acidic residues" evidence="1">
    <location>
        <begin position="1114"/>
        <end position="1137"/>
    </location>
</feature>
<feature type="region of interest" description="Disordered" evidence="1">
    <location>
        <begin position="1"/>
        <end position="140"/>
    </location>
</feature>
<keyword evidence="4" id="KW-1185">Reference proteome</keyword>
<dbReference type="PANTHER" id="PTHR39461">
    <property type="entry name" value="LEA DOMAIN PROTEIN (AFU_ORTHOLOGUE AFUA_8G04920)"/>
    <property type="match status" value="1"/>
</dbReference>
<feature type="compositionally biased region" description="Acidic residues" evidence="1">
    <location>
        <begin position="341"/>
        <end position="351"/>
    </location>
</feature>
<feature type="compositionally biased region" description="Polar residues" evidence="1">
    <location>
        <begin position="120"/>
        <end position="137"/>
    </location>
</feature>
<dbReference type="InterPro" id="IPR054256">
    <property type="entry name" value="DUF6987"/>
</dbReference>
<comment type="caution">
    <text evidence="3">The sequence shown here is derived from an EMBL/GenBank/DDBJ whole genome shotgun (WGS) entry which is preliminary data.</text>
</comment>
<feature type="region of interest" description="Disordered" evidence="1">
    <location>
        <begin position="323"/>
        <end position="485"/>
    </location>
</feature>
<dbReference type="GeneID" id="81460838"/>
<feature type="compositionally biased region" description="Basic and acidic residues" evidence="1">
    <location>
        <begin position="355"/>
        <end position="372"/>
    </location>
</feature>
<feature type="compositionally biased region" description="Low complexity" evidence="1">
    <location>
        <begin position="451"/>
        <end position="463"/>
    </location>
</feature>
<evidence type="ECO:0000313" key="3">
    <source>
        <dbReference type="EMBL" id="KAJ5371919.1"/>
    </source>
</evidence>
<feature type="compositionally biased region" description="Low complexity" evidence="1">
    <location>
        <begin position="379"/>
        <end position="391"/>
    </location>
</feature>
<feature type="compositionally biased region" description="Acidic residues" evidence="1">
    <location>
        <begin position="52"/>
        <end position="61"/>
    </location>
</feature>
<dbReference type="Pfam" id="PF22485">
    <property type="entry name" value="DUF6987"/>
    <property type="match status" value="1"/>
</dbReference>
<accession>A0A9W9V8X1</accession>
<dbReference type="Pfam" id="PF12396">
    <property type="entry name" value="DUF3659"/>
    <property type="match status" value="11"/>
</dbReference>
<proteinExistence type="predicted"/>
<name>A0A9W9V8X1_9EURO</name>
<dbReference type="PANTHER" id="PTHR39461:SF1">
    <property type="entry name" value="LEA DOMAIN PROTEIN (AFU_ORTHOLOGUE AFUA_8G04920)"/>
    <property type="match status" value="1"/>
</dbReference>
<feature type="domain" description="DUF6987" evidence="2">
    <location>
        <begin position="1137"/>
        <end position="1334"/>
    </location>
</feature>
<evidence type="ECO:0000259" key="2">
    <source>
        <dbReference type="Pfam" id="PF22485"/>
    </source>
</evidence>
<sequence length="1346" mass="141417">MSSLGSKAGTPAKTRKASGSSAASKPSTSSGTPKPLKKTTTPRKLSQKAPEPLDDDIEEQSIPETPSPKSKKRSEQRRPISPPDDASQAPSASGSAAPLGRTASGLSGKAKSVASKTKETAQQSTETVENAAENATDNLPVPFDLSALKGLQVAEGGDILGKHGNPIGKVVEGDAEDLVGQTVGDDGEIVDEDGDLIGRVDILHEVADQAKHAAEDAQEEAGEVDLGNVVTDLAQLEGLPVSDGGVIKNAAGQIVGRIVEGDPEDLIGYTLNDDGEIVDEEGDAIGRVDLVPVEEQKKAIEGVADDAASKAGGAKDDVEDQYEDAQDGLSATQAKSTVDGAADEVDDDVSDVEGTADKAKSTAEDGKSKIDLEDNVEGAKSTADDAASDAASDAEDATDAVEGTVDDAKSTAEDGKSKIDLEDNVEGAKSTADDAASDAASDAEDATDGVEGAVDDATATAGDTAEDATEDVDETAEDAADIEARTPDIKTLEGMVCNKRGYIIDQETGKPVGELTEGDPKKLAKLGVTLDDKGQFWDNRGNVIGQAKALPVEKDEDAEGPFSGLEGLVVNEDGFVEDENSTRVGRLIEGDAKKLSGRGVDEDGDILDRNGNVIGRAERLEPEEEEPEAEEEAAPDFSAVNGLTCNKAGYVIGPEGYPIARVVEGNPKELAGKKIEDGEIYDGKKVVGRVELIPEDELESKPEGAFAGMEGLFVNKDGFVEDDEGSVVGQLVEGDAKKLRGRAVDEDGDITDKHGNVIGRAERLEQEEEAGPDLSVLNGLTCNKAGYVIGPDAYPIARVVEGNPKELAGKKIEDGEIYDGKKVVGRVELIPEDELESKPEGPFAGMESLFVNKDGFVEDDEGSIVGKLVEGDAKKLRGRAVDEDGEITDKYGNVKGRAEPYEPPQEEEPVEEDLSILEGKVVNKAGNVVDPATGAVVGRIVEGDKRLAGCKVDGKGQIWGDNGKVVGRAELIPGAEQHKAEGPFFGFDNAVVGKDGVVLDGEKIIGRLIEGDAKRLLGRKVDEDGDVSDKNGNTIGKAERWEPEEKKRDVNPMSGRKVNKEGEVRDADGELIGKLTSGNLATLVGKVIDDNGYVVDNEGNKIGECTLLEHIPEPEPEPEVEEPEEEPEEGPTPEEQEAAAKAESDRQLAQKMISILSQTLDKVKPICKQITDACDKADRTPKEELDEEKLVQTVKPLLEEGGRILQECNGAIRGLDPDGRIAATAKARAAARDATPEEYQLADMIKELTETVIKCIDNGKRRIADMPHAKKKLNPLWGLLSEPLFQIIAAVGLLLTGVLGLVGRLLDGLGLGGLLSGLLGSLGLDKLINGLGLGGLTDALGLGGKK</sequence>
<dbReference type="OrthoDB" id="3937590at2759"/>
<gene>
    <name evidence="3" type="ORF">N7517_003925</name>
</gene>
<feature type="compositionally biased region" description="Acidic residues" evidence="1">
    <location>
        <begin position="464"/>
        <end position="481"/>
    </location>
</feature>
<feature type="region of interest" description="Disordered" evidence="1">
    <location>
        <begin position="1108"/>
        <end position="1147"/>
    </location>
</feature>
<feature type="compositionally biased region" description="Basic and acidic residues" evidence="1">
    <location>
        <begin position="1037"/>
        <end position="1050"/>
    </location>
</feature>
<reference evidence="3" key="2">
    <citation type="journal article" date="2023" name="IMA Fungus">
        <title>Comparative genomic study of the Penicillium genus elucidates a diverse pangenome and 15 lateral gene transfer events.</title>
        <authorList>
            <person name="Petersen C."/>
            <person name="Sorensen T."/>
            <person name="Nielsen M.R."/>
            <person name="Sondergaard T.E."/>
            <person name="Sorensen J.L."/>
            <person name="Fitzpatrick D.A."/>
            <person name="Frisvad J.C."/>
            <person name="Nielsen K.L."/>
        </authorList>
    </citation>
    <scope>NUCLEOTIDE SEQUENCE</scope>
    <source>
        <strain evidence="3">IBT 3081</strain>
    </source>
</reference>
<dbReference type="EMBL" id="JAPZBT010000002">
    <property type="protein sequence ID" value="KAJ5371919.1"/>
    <property type="molecule type" value="Genomic_DNA"/>
</dbReference>
<dbReference type="InterPro" id="IPR022124">
    <property type="entry name" value="DUF3659"/>
</dbReference>